<keyword evidence="2" id="KW-1185">Reference proteome</keyword>
<organism evidence="1 2">
    <name type="scientific">Phyllobacterium leguminum</name>
    <dbReference type="NCBI Taxonomy" id="314237"/>
    <lineage>
        <taxon>Bacteria</taxon>
        <taxon>Pseudomonadati</taxon>
        <taxon>Pseudomonadota</taxon>
        <taxon>Alphaproteobacteria</taxon>
        <taxon>Hyphomicrobiales</taxon>
        <taxon>Phyllobacteriaceae</taxon>
        <taxon>Phyllobacterium</taxon>
    </lineage>
</organism>
<dbReference type="RefSeq" id="WP_110747997.1">
    <property type="nucleotide sequence ID" value="NZ_QJTF01000001.1"/>
</dbReference>
<dbReference type="Proteomes" id="UP000247454">
    <property type="component" value="Unassembled WGS sequence"/>
</dbReference>
<accession>A0A318TFX6</accession>
<name>A0A318TFX6_9HYPH</name>
<comment type="caution">
    <text evidence="1">The sequence shown here is derived from an EMBL/GenBank/DDBJ whole genome shotgun (WGS) entry which is preliminary data.</text>
</comment>
<proteinExistence type="predicted"/>
<dbReference type="EMBL" id="QJTF01000001">
    <property type="protein sequence ID" value="PYE90592.1"/>
    <property type="molecule type" value="Genomic_DNA"/>
</dbReference>
<sequence length="277" mass="29911">MSTTATFLPDPTNPLTKLYQGQKLLVTVNLTSTTPLSNGMFVRLINLGGGFLYDQSAAQPNYANPRPITVNPNDNKTAYVEFVLDVVPNAPTNSATNLTFTAYSDSPGIGLPRTTANYKILAPRINPTFVGPTPGTVPIPPTTLPTPLTPAEGPGYTVFVSTTMTDDTNTPVQYCVIDWDQYVPVVPKLYTTEVYTYLNSTDTVPIQDNPRFYWPNGPLSYGPDGHQFIRTITGSDGVARLYLVGDNQNPQGGAASGNIQTWNWYDFASGAGPFSVG</sequence>
<evidence type="ECO:0000313" key="1">
    <source>
        <dbReference type="EMBL" id="PYE90592.1"/>
    </source>
</evidence>
<reference evidence="1 2" key="1">
    <citation type="submission" date="2018-06" db="EMBL/GenBank/DDBJ databases">
        <title>Genomic Encyclopedia of Type Strains, Phase III (KMG-III): the genomes of soil and plant-associated and newly described type strains.</title>
        <authorList>
            <person name="Whitman W."/>
        </authorList>
    </citation>
    <scope>NUCLEOTIDE SEQUENCE [LARGE SCALE GENOMIC DNA]</scope>
    <source>
        <strain evidence="1 2">ORS 1419</strain>
    </source>
</reference>
<gene>
    <name evidence="1" type="ORF">C7477_101266</name>
</gene>
<dbReference type="AlphaFoldDB" id="A0A318TFX6"/>
<protein>
    <submittedName>
        <fullName evidence="1">Uncharacterized protein</fullName>
    </submittedName>
</protein>
<evidence type="ECO:0000313" key="2">
    <source>
        <dbReference type="Proteomes" id="UP000247454"/>
    </source>
</evidence>